<accession>A0A433SCT6</accession>
<organism evidence="1 2">
    <name type="scientific">Saezia sanguinis</name>
    <dbReference type="NCBI Taxonomy" id="1965230"/>
    <lineage>
        <taxon>Bacteria</taxon>
        <taxon>Pseudomonadati</taxon>
        <taxon>Pseudomonadota</taxon>
        <taxon>Betaproteobacteria</taxon>
        <taxon>Burkholderiales</taxon>
        <taxon>Saeziaceae</taxon>
        <taxon>Saezia</taxon>
    </lineage>
</organism>
<protein>
    <recommendedName>
        <fullName evidence="3">DKNYY domain-containing protein</fullName>
    </recommendedName>
</protein>
<dbReference type="AlphaFoldDB" id="A0A433SCT6"/>
<sequence length="258" mass="30079">MYQIENNQVFYTKPLELRLRLKTAHVQHFQPLKDRTISAELTRTITQYGCWHRLNNLMAKDDRTVWFGNQPVPGADPESFVYYHGGECAWGQDKNQLYCFFDKGRHNIKTIKSKNPASFGFFDFPETIGYLRMYAFDEHHVYHLGQRVRKAHPNAFRPLTKKIYSLDRQLITHSYPSSAYYTSENNLYYHGKPIEGADGYTAHLVSLEKAGQAKYLIAYDQHHFYYEGVPVHPRFQAMFDLIPPPIIAHQNSLAQKAA</sequence>
<evidence type="ECO:0008006" key="3">
    <source>
        <dbReference type="Google" id="ProtNLM"/>
    </source>
</evidence>
<keyword evidence="2" id="KW-1185">Reference proteome</keyword>
<comment type="caution">
    <text evidence="1">The sequence shown here is derived from an EMBL/GenBank/DDBJ whole genome shotgun (WGS) entry which is preliminary data.</text>
</comment>
<dbReference type="InterPro" id="IPR027375">
    <property type="entry name" value="DKNYY"/>
</dbReference>
<dbReference type="EMBL" id="PQSP01000004">
    <property type="protein sequence ID" value="RUS66555.1"/>
    <property type="molecule type" value="Genomic_DNA"/>
</dbReference>
<dbReference type="RefSeq" id="WP_126980036.1">
    <property type="nucleotide sequence ID" value="NZ_CAWUGC010000015.1"/>
</dbReference>
<evidence type="ECO:0000313" key="1">
    <source>
        <dbReference type="EMBL" id="RUS66555.1"/>
    </source>
</evidence>
<evidence type="ECO:0000313" key="2">
    <source>
        <dbReference type="Proteomes" id="UP000286947"/>
    </source>
</evidence>
<name>A0A433SCT6_9BURK</name>
<dbReference type="OrthoDB" id="183406at2"/>
<proteinExistence type="predicted"/>
<gene>
    <name evidence="1" type="ORF">CUZ56_01835</name>
</gene>
<dbReference type="Pfam" id="PF13644">
    <property type="entry name" value="DKNYY"/>
    <property type="match status" value="1"/>
</dbReference>
<reference evidence="1 2" key="1">
    <citation type="submission" date="2018-01" db="EMBL/GenBank/DDBJ databases">
        <title>Saezia sanguinis gen. nov., sp. nov., in the order Burkholderiales isolated from human blood.</title>
        <authorList>
            <person name="Medina-Pascual M.J."/>
            <person name="Valdezate S."/>
            <person name="Monzon S."/>
            <person name="Cuesta I."/>
            <person name="Carrasco G."/>
            <person name="Villalon P."/>
            <person name="Saez-Nieto J.A."/>
        </authorList>
    </citation>
    <scope>NUCLEOTIDE SEQUENCE [LARGE SCALE GENOMIC DNA]</scope>
    <source>
        <strain evidence="1 2">CNM695-12</strain>
    </source>
</reference>
<dbReference type="Proteomes" id="UP000286947">
    <property type="component" value="Unassembled WGS sequence"/>
</dbReference>